<dbReference type="GeneID" id="41978340"/>
<dbReference type="EMBL" id="SKBQ01000093">
    <property type="protein sequence ID" value="TPX07190.1"/>
    <property type="molecule type" value="Genomic_DNA"/>
</dbReference>
<organism evidence="2 3">
    <name type="scientific">Thyridium curvatum</name>
    <dbReference type="NCBI Taxonomy" id="1093900"/>
    <lineage>
        <taxon>Eukaryota</taxon>
        <taxon>Fungi</taxon>
        <taxon>Dikarya</taxon>
        <taxon>Ascomycota</taxon>
        <taxon>Pezizomycotina</taxon>
        <taxon>Sordariomycetes</taxon>
        <taxon>Sordariomycetidae</taxon>
        <taxon>Thyridiales</taxon>
        <taxon>Thyridiaceae</taxon>
        <taxon>Thyridium</taxon>
    </lineage>
</organism>
<proteinExistence type="predicted"/>
<evidence type="ECO:0000256" key="1">
    <source>
        <dbReference type="SAM" id="MobiDB-lite"/>
    </source>
</evidence>
<dbReference type="AlphaFoldDB" id="A0A507ASJ4"/>
<dbReference type="Proteomes" id="UP000319257">
    <property type="component" value="Unassembled WGS sequence"/>
</dbReference>
<comment type="caution">
    <text evidence="2">The sequence shown here is derived from an EMBL/GenBank/DDBJ whole genome shotgun (WGS) entry which is preliminary data.</text>
</comment>
<gene>
    <name evidence="2" type="ORF">E0L32_010893</name>
</gene>
<feature type="compositionally biased region" description="Basic and acidic residues" evidence="1">
    <location>
        <begin position="57"/>
        <end position="81"/>
    </location>
</feature>
<feature type="region of interest" description="Disordered" evidence="1">
    <location>
        <begin position="37"/>
        <end position="130"/>
    </location>
</feature>
<protein>
    <submittedName>
        <fullName evidence="2">Uncharacterized protein</fullName>
    </submittedName>
</protein>
<dbReference type="InParanoid" id="A0A507ASJ4"/>
<name>A0A507ASJ4_9PEZI</name>
<reference evidence="2 3" key="1">
    <citation type="submission" date="2019-06" db="EMBL/GenBank/DDBJ databases">
        <title>Draft genome sequence of the filamentous fungus Phialemoniopsis curvata isolated from diesel fuel.</title>
        <authorList>
            <person name="Varaljay V.A."/>
            <person name="Lyon W.J."/>
            <person name="Crouch A.L."/>
            <person name="Drake C.E."/>
            <person name="Hollomon J.M."/>
            <person name="Nadeau L.J."/>
            <person name="Nunn H.S."/>
            <person name="Stevenson B.S."/>
            <person name="Bojanowski C.L."/>
            <person name="Crookes-Goodson W.J."/>
        </authorList>
    </citation>
    <scope>NUCLEOTIDE SEQUENCE [LARGE SCALE GENOMIC DNA]</scope>
    <source>
        <strain evidence="2 3">D216</strain>
    </source>
</reference>
<feature type="compositionally biased region" description="Low complexity" evidence="1">
    <location>
        <begin position="103"/>
        <end position="118"/>
    </location>
</feature>
<evidence type="ECO:0000313" key="3">
    <source>
        <dbReference type="Proteomes" id="UP000319257"/>
    </source>
</evidence>
<feature type="compositionally biased region" description="Polar residues" evidence="1">
    <location>
        <begin position="83"/>
        <end position="93"/>
    </location>
</feature>
<accession>A0A507ASJ4</accession>
<dbReference type="RefSeq" id="XP_030988901.1">
    <property type="nucleotide sequence ID" value="XM_031133561.1"/>
</dbReference>
<sequence>MTRHEKRAKNFSYSCGETVSSTQAIYMHKDSGHSLTLISAVGTPPEPAGEDGAVVDAIDHRDGSGSDRGPTREVDDKRHNDQPAASQHHQYTAVSGMDGALMPKSTASSPRTRPSPSKHSTKAEPSLPTS</sequence>
<evidence type="ECO:0000313" key="2">
    <source>
        <dbReference type="EMBL" id="TPX07190.1"/>
    </source>
</evidence>
<keyword evidence="3" id="KW-1185">Reference proteome</keyword>